<dbReference type="GO" id="GO:0016787">
    <property type="term" value="F:hydrolase activity"/>
    <property type="evidence" value="ECO:0007669"/>
    <property type="project" value="UniProtKB-KW"/>
</dbReference>
<proteinExistence type="predicted"/>
<name>A0A4U0VPL1_9PEZI</name>
<dbReference type="InterPro" id="IPR001650">
    <property type="entry name" value="Helicase_C-like"/>
</dbReference>
<keyword evidence="1" id="KW-0479">Metal-binding</keyword>
<feature type="domain" description="RING-type" evidence="7">
    <location>
        <begin position="344"/>
        <end position="382"/>
    </location>
</feature>
<dbReference type="SMART" id="SM00184">
    <property type="entry name" value="RING"/>
    <property type="match status" value="1"/>
</dbReference>
<dbReference type="EMBL" id="NAJQ01001890">
    <property type="protein sequence ID" value="TKA51411.1"/>
    <property type="molecule type" value="Genomic_DNA"/>
</dbReference>
<evidence type="ECO:0000313" key="9">
    <source>
        <dbReference type="Proteomes" id="UP000309340"/>
    </source>
</evidence>
<dbReference type="Pfam" id="PF00271">
    <property type="entry name" value="Helicase_C"/>
    <property type="match status" value="1"/>
</dbReference>
<dbReference type="PROSITE" id="PS00518">
    <property type="entry name" value="ZF_RING_1"/>
    <property type="match status" value="1"/>
</dbReference>
<dbReference type="InterPro" id="IPR027417">
    <property type="entry name" value="P-loop_NTPase"/>
</dbReference>
<gene>
    <name evidence="8" type="ORF">B0A55_12984</name>
</gene>
<feature type="compositionally biased region" description="Low complexity" evidence="6">
    <location>
        <begin position="408"/>
        <end position="431"/>
    </location>
</feature>
<dbReference type="Proteomes" id="UP000309340">
    <property type="component" value="Unassembled WGS sequence"/>
</dbReference>
<keyword evidence="9" id="KW-1185">Reference proteome</keyword>
<reference evidence="8 9" key="1">
    <citation type="submission" date="2017-03" db="EMBL/GenBank/DDBJ databases">
        <title>Genomes of endolithic fungi from Antarctica.</title>
        <authorList>
            <person name="Coleine C."/>
            <person name="Masonjones S."/>
            <person name="Stajich J.E."/>
        </authorList>
    </citation>
    <scope>NUCLEOTIDE SEQUENCE [LARGE SCALE GENOMIC DNA]</scope>
    <source>
        <strain evidence="8 9">CCFEE 5184</strain>
    </source>
</reference>
<dbReference type="GO" id="GO:0006974">
    <property type="term" value="P:DNA damage response"/>
    <property type="evidence" value="ECO:0007669"/>
    <property type="project" value="TreeGrafter"/>
</dbReference>
<dbReference type="Gene3D" id="3.40.50.300">
    <property type="entry name" value="P-loop containing nucleotide triphosphate hydrolases"/>
    <property type="match status" value="1"/>
</dbReference>
<dbReference type="OrthoDB" id="5330228at2759"/>
<evidence type="ECO:0000256" key="1">
    <source>
        <dbReference type="ARBA" id="ARBA00022723"/>
    </source>
</evidence>
<evidence type="ECO:0000256" key="6">
    <source>
        <dbReference type="SAM" id="MobiDB-lite"/>
    </source>
</evidence>
<dbReference type="PANTHER" id="PTHR45865">
    <property type="entry name" value="E3 UBIQUITIN-PROTEIN LIGASE SHPRH FAMILY MEMBER"/>
    <property type="match status" value="1"/>
</dbReference>
<keyword evidence="2 5" id="KW-0863">Zinc-finger</keyword>
<dbReference type="PROSITE" id="PS50089">
    <property type="entry name" value="ZF_RING_2"/>
    <property type="match status" value="1"/>
</dbReference>
<sequence>LQHACTFFAATAIFQIKTNEALTTSESEDFKELEERETALYDSAKQLRREILRDPTLKAEATMRKIRGLVKKGTTMPGIADLELVGIEGRRLVEKSDELFDVVREQVDHILELRAKMAEYLVQPLVDEDEEGLETTGEEYETSTKQQDELCVYFDVIKAMQADLNTFITGEDAPLVDHEMKTLARDAKWFLDPEIDFGSVPHAPELLLKLLPIRNKFRARKDEVGSIRGLISEARGLETAMQGQSSSRHEAERYLALSGLEKEVDLFRVAQNQRIEFYRQLQELSDAVAPYKEEVDAVLDLPALELVMAKEDLQSTNLAQLKTKNRFLLNLRDESGNQGSPKICVICQSSFEDGVLTVCGHQYCKECIHHWWTQHRTCPVCKRRLHTADFHNITYKPQELKAQEEVHSGSSSPGLDNSPSSSSSATTPQSSSIYTDVDTKLLDEIKSLDLPTSYGTKIDTLGRHLHWLREHDPGAKAIVFSQYREFLDVLGTALHEFKIGYTRLGRAGAVEKFRHDPRIDCLLLDAKTDSSGLTLVCATHVFVCEPLIQTAVEVQAIARVHRIGQTRGTTVWMYLVGGTVEEAVYEISVARRLAHVQSRLRKGKSRSATPGLVGENAIEAANSEELQAAPMSKLLVAGKSGGEVVGNGDLWQCLFGKAQRMGAKRSVEMEEEVGRHLRAEAAVLRRVAAMQEGEE</sequence>
<keyword evidence="4" id="KW-0862">Zinc</keyword>
<dbReference type="InterPro" id="IPR001841">
    <property type="entry name" value="Znf_RING"/>
</dbReference>
<dbReference type="GO" id="GO:0000209">
    <property type="term" value="P:protein polyubiquitination"/>
    <property type="evidence" value="ECO:0007669"/>
    <property type="project" value="TreeGrafter"/>
</dbReference>
<dbReference type="GO" id="GO:0061630">
    <property type="term" value="F:ubiquitin protein ligase activity"/>
    <property type="evidence" value="ECO:0007669"/>
    <property type="project" value="TreeGrafter"/>
</dbReference>
<keyword evidence="3" id="KW-0378">Hydrolase</keyword>
<dbReference type="Pfam" id="PF13923">
    <property type="entry name" value="zf-C3HC4_2"/>
    <property type="match status" value="1"/>
</dbReference>
<evidence type="ECO:0000313" key="8">
    <source>
        <dbReference type="EMBL" id="TKA51411.1"/>
    </source>
</evidence>
<evidence type="ECO:0000256" key="3">
    <source>
        <dbReference type="ARBA" id="ARBA00022801"/>
    </source>
</evidence>
<dbReference type="SUPFAM" id="SSF57850">
    <property type="entry name" value="RING/U-box"/>
    <property type="match status" value="1"/>
</dbReference>
<evidence type="ECO:0000256" key="4">
    <source>
        <dbReference type="ARBA" id="ARBA00022833"/>
    </source>
</evidence>
<dbReference type="InterPro" id="IPR013083">
    <property type="entry name" value="Znf_RING/FYVE/PHD"/>
</dbReference>
<feature type="non-terminal residue" evidence="8">
    <location>
        <position position="1"/>
    </location>
</feature>
<evidence type="ECO:0000256" key="2">
    <source>
        <dbReference type="ARBA" id="ARBA00022771"/>
    </source>
</evidence>
<dbReference type="InterPro" id="IPR049730">
    <property type="entry name" value="SNF2/RAD54-like_C"/>
</dbReference>
<dbReference type="SUPFAM" id="SSF52540">
    <property type="entry name" value="P-loop containing nucleoside triphosphate hydrolases"/>
    <property type="match status" value="1"/>
</dbReference>
<dbReference type="InterPro" id="IPR059033">
    <property type="entry name" value="C144_05_dom"/>
</dbReference>
<dbReference type="Gene3D" id="3.30.40.10">
    <property type="entry name" value="Zinc/RING finger domain, C3HC4 (zinc finger)"/>
    <property type="match status" value="1"/>
</dbReference>
<feature type="region of interest" description="Disordered" evidence="6">
    <location>
        <begin position="402"/>
        <end position="431"/>
    </location>
</feature>
<dbReference type="CDD" id="cd18793">
    <property type="entry name" value="SF2_C_SNF"/>
    <property type="match status" value="1"/>
</dbReference>
<dbReference type="STRING" id="329884.A0A4U0VPL1"/>
<dbReference type="AlphaFoldDB" id="A0A4U0VPL1"/>
<dbReference type="GO" id="GO:0008270">
    <property type="term" value="F:zinc ion binding"/>
    <property type="evidence" value="ECO:0007669"/>
    <property type="project" value="UniProtKB-KW"/>
</dbReference>
<comment type="caution">
    <text evidence="8">The sequence shown here is derived from an EMBL/GenBank/DDBJ whole genome shotgun (WGS) entry which is preliminary data.</text>
</comment>
<dbReference type="InterPro" id="IPR017907">
    <property type="entry name" value="Znf_RING_CS"/>
</dbReference>
<evidence type="ECO:0000259" key="7">
    <source>
        <dbReference type="PROSITE" id="PS50089"/>
    </source>
</evidence>
<dbReference type="InterPro" id="IPR052583">
    <property type="entry name" value="ATP-helicase/E3_Ub-Ligase"/>
</dbReference>
<dbReference type="PANTHER" id="PTHR45865:SF1">
    <property type="entry name" value="E3 UBIQUITIN-PROTEIN LIGASE SHPRH"/>
    <property type="match status" value="1"/>
</dbReference>
<protein>
    <recommendedName>
        <fullName evidence="7">RING-type domain-containing protein</fullName>
    </recommendedName>
</protein>
<dbReference type="GO" id="GO:0005634">
    <property type="term" value="C:nucleus"/>
    <property type="evidence" value="ECO:0007669"/>
    <property type="project" value="TreeGrafter"/>
</dbReference>
<accession>A0A4U0VPL1</accession>
<dbReference type="Pfam" id="PF26021">
    <property type="entry name" value="Ferritin_C144_05"/>
    <property type="match status" value="1"/>
</dbReference>
<evidence type="ECO:0000256" key="5">
    <source>
        <dbReference type="PROSITE-ProRule" id="PRU00175"/>
    </source>
</evidence>
<organism evidence="8 9">
    <name type="scientific">Friedmanniomyces simplex</name>
    <dbReference type="NCBI Taxonomy" id="329884"/>
    <lineage>
        <taxon>Eukaryota</taxon>
        <taxon>Fungi</taxon>
        <taxon>Dikarya</taxon>
        <taxon>Ascomycota</taxon>
        <taxon>Pezizomycotina</taxon>
        <taxon>Dothideomycetes</taxon>
        <taxon>Dothideomycetidae</taxon>
        <taxon>Mycosphaerellales</taxon>
        <taxon>Teratosphaeriaceae</taxon>
        <taxon>Friedmanniomyces</taxon>
    </lineage>
</organism>